<dbReference type="CDD" id="cd04724">
    <property type="entry name" value="Tryptophan_synthase_alpha"/>
    <property type="match status" value="1"/>
</dbReference>
<organism evidence="10 11">
    <name type="scientific">Agarivorans aestuarii</name>
    <dbReference type="NCBI Taxonomy" id="1563703"/>
    <lineage>
        <taxon>Bacteria</taxon>
        <taxon>Pseudomonadati</taxon>
        <taxon>Pseudomonadota</taxon>
        <taxon>Gammaproteobacteria</taxon>
        <taxon>Alteromonadales</taxon>
        <taxon>Alteromonadaceae</taxon>
        <taxon>Agarivorans</taxon>
    </lineage>
</organism>
<evidence type="ECO:0000256" key="6">
    <source>
        <dbReference type="ARBA" id="ARBA00023239"/>
    </source>
</evidence>
<dbReference type="HAMAP" id="MF_00131">
    <property type="entry name" value="Trp_synth_alpha"/>
    <property type="match status" value="1"/>
</dbReference>
<dbReference type="InterPro" id="IPR011060">
    <property type="entry name" value="RibuloseP-bd_barrel"/>
</dbReference>
<evidence type="ECO:0000256" key="9">
    <source>
        <dbReference type="RuleBase" id="RU003662"/>
    </source>
</evidence>
<evidence type="ECO:0000256" key="4">
    <source>
        <dbReference type="ARBA" id="ARBA00022822"/>
    </source>
</evidence>
<dbReference type="Gene3D" id="3.20.20.70">
    <property type="entry name" value="Aldolase class I"/>
    <property type="match status" value="1"/>
</dbReference>
<feature type="active site" description="Proton acceptor" evidence="8">
    <location>
        <position position="50"/>
    </location>
</feature>
<evidence type="ECO:0000256" key="5">
    <source>
        <dbReference type="ARBA" id="ARBA00023141"/>
    </source>
</evidence>
<dbReference type="NCBIfam" id="TIGR00262">
    <property type="entry name" value="trpA"/>
    <property type="match status" value="1"/>
</dbReference>
<accession>A0ABU7GAC6</accession>
<comment type="catalytic activity">
    <reaction evidence="7 8">
        <text>(1S,2R)-1-C-(indol-3-yl)glycerol 3-phosphate + L-serine = D-glyceraldehyde 3-phosphate + L-tryptophan + H2O</text>
        <dbReference type="Rhea" id="RHEA:10532"/>
        <dbReference type="ChEBI" id="CHEBI:15377"/>
        <dbReference type="ChEBI" id="CHEBI:33384"/>
        <dbReference type="ChEBI" id="CHEBI:57912"/>
        <dbReference type="ChEBI" id="CHEBI:58866"/>
        <dbReference type="ChEBI" id="CHEBI:59776"/>
        <dbReference type="EC" id="4.2.1.20"/>
    </reaction>
</comment>
<reference evidence="11" key="1">
    <citation type="submission" date="2023-07" db="EMBL/GenBank/DDBJ databases">
        <title>Draft genome sequence of Agarivorans aestuarii strain ZMCS4, a CAZymes producing bacteria isolated from the marine brown algae Clodostephus spongiosus.</title>
        <authorList>
            <person name="Lorente B."/>
            <person name="Cabral C."/>
            <person name="Frias J."/>
            <person name="Faria J."/>
            <person name="Toubarro D."/>
        </authorList>
    </citation>
    <scope>NUCLEOTIDE SEQUENCE [LARGE SCALE GENOMIC DNA]</scope>
    <source>
        <strain evidence="11">ZMCS4</strain>
    </source>
</reference>
<comment type="subunit">
    <text evidence="2 8">Tetramer of two alpha and two beta chains.</text>
</comment>
<dbReference type="Pfam" id="PF00290">
    <property type="entry name" value="Trp_syntA"/>
    <property type="match status" value="1"/>
</dbReference>
<sequence>MTQRYANLFEQLASQQQGAFVPFVTLGDPDLEQSLAIVDALVEGGADALELGIPFSDPVADGPTIQGANVRALAADVTPPKCLEMLIAIRKKHPQVPIGLLLYANLVYSTGIDSFYKKLAAAGVDSVLVADVPIRESAPFREAADKHGLQSIFIAPPNADEATLAKVAEYGQGYTYLVSRAGVTGTETKAGAPVGELLNKLKQHNAPPALLGFGIATPQQVKETIEAGAAGAISGSAVVKIIENNLDDKAQMLSTLKQFASDMKAATV</sequence>
<evidence type="ECO:0000256" key="1">
    <source>
        <dbReference type="ARBA" id="ARBA00004733"/>
    </source>
</evidence>
<gene>
    <name evidence="8 10" type="primary">trpA</name>
    <name evidence="10" type="ORF">SNR37_001527</name>
</gene>
<comment type="similarity">
    <text evidence="8 9">Belongs to the TrpA family.</text>
</comment>
<name>A0ABU7GAC6_9ALTE</name>
<evidence type="ECO:0000256" key="3">
    <source>
        <dbReference type="ARBA" id="ARBA00022605"/>
    </source>
</evidence>
<dbReference type="EC" id="4.2.1.20" evidence="8"/>
<evidence type="ECO:0000256" key="2">
    <source>
        <dbReference type="ARBA" id="ARBA00011270"/>
    </source>
</evidence>
<dbReference type="InterPro" id="IPR013785">
    <property type="entry name" value="Aldolase_TIM"/>
</dbReference>
<comment type="pathway">
    <text evidence="1 8">Amino-acid biosynthesis; L-tryptophan biosynthesis; L-tryptophan from chorismate: step 5/5.</text>
</comment>
<evidence type="ECO:0000313" key="10">
    <source>
        <dbReference type="EMBL" id="MEE1676200.1"/>
    </source>
</evidence>
<dbReference type="SUPFAM" id="SSF51366">
    <property type="entry name" value="Ribulose-phoshate binding barrel"/>
    <property type="match status" value="1"/>
</dbReference>
<evidence type="ECO:0000256" key="8">
    <source>
        <dbReference type="HAMAP-Rule" id="MF_00131"/>
    </source>
</evidence>
<dbReference type="GO" id="GO:0004834">
    <property type="term" value="F:tryptophan synthase activity"/>
    <property type="evidence" value="ECO:0007669"/>
    <property type="project" value="UniProtKB-EC"/>
</dbReference>
<proteinExistence type="inferred from homology"/>
<comment type="caution">
    <text evidence="10">The sequence shown here is derived from an EMBL/GenBank/DDBJ whole genome shotgun (WGS) entry which is preliminary data.</text>
</comment>
<evidence type="ECO:0000313" key="11">
    <source>
        <dbReference type="Proteomes" id="UP001310248"/>
    </source>
</evidence>
<evidence type="ECO:0000256" key="7">
    <source>
        <dbReference type="ARBA" id="ARBA00049047"/>
    </source>
</evidence>
<dbReference type="PROSITE" id="PS00167">
    <property type="entry name" value="TRP_SYNTHASE_ALPHA"/>
    <property type="match status" value="1"/>
</dbReference>
<comment type="function">
    <text evidence="8">The alpha subunit is responsible for the aldol cleavage of indoleglycerol phosphate to indole and glyceraldehyde 3-phosphate.</text>
</comment>
<dbReference type="InterPro" id="IPR018204">
    <property type="entry name" value="Trp_synthase_alpha_AS"/>
</dbReference>
<keyword evidence="5 8" id="KW-0057">Aromatic amino acid biosynthesis</keyword>
<dbReference type="InterPro" id="IPR002028">
    <property type="entry name" value="Trp_synthase_suA"/>
</dbReference>
<keyword evidence="11" id="KW-1185">Reference proteome</keyword>
<keyword evidence="4 8" id="KW-0822">Tryptophan biosynthesis</keyword>
<protein>
    <recommendedName>
        <fullName evidence="8">Tryptophan synthase alpha chain</fullName>
        <ecNumber evidence="8">4.2.1.20</ecNumber>
    </recommendedName>
</protein>
<dbReference type="PANTHER" id="PTHR43406">
    <property type="entry name" value="TRYPTOPHAN SYNTHASE, ALPHA CHAIN"/>
    <property type="match status" value="1"/>
</dbReference>
<reference evidence="10 11" key="2">
    <citation type="submission" date="2023-12" db="EMBL/GenBank/DDBJ databases">
        <authorList>
            <consortium name="Cladostephus spongiosus"/>
            <person name="Lorente B."/>
            <person name="Cabral C."/>
            <person name="Frias J."/>
            <person name="Faria J."/>
            <person name="Toubarro D."/>
        </authorList>
    </citation>
    <scope>NUCLEOTIDE SEQUENCE [LARGE SCALE GENOMIC DNA]</scope>
    <source>
        <strain evidence="10 11">ZMCS4</strain>
    </source>
</reference>
<keyword evidence="6 8" id="KW-0456">Lyase</keyword>
<dbReference type="RefSeq" id="WP_329776905.1">
    <property type="nucleotide sequence ID" value="NZ_JAYDYW010000018.1"/>
</dbReference>
<dbReference type="PANTHER" id="PTHR43406:SF1">
    <property type="entry name" value="TRYPTOPHAN SYNTHASE ALPHA CHAIN, CHLOROPLASTIC"/>
    <property type="match status" value="1"/>
</dbReference>
<dbReference type="EMBL" id="JAYDYW010000018">
    <property type="protein sequence ID" value="MEE1676200.1"/>
    <property type="molecule type" value="Genomic_DNA"/>
</dbReference>
<dbReference type="Proteomes" id="UP001310248">
    <property type="component" value="Unassembled WGS sequence"/>
</dbReference>
<keyword evidence="3 8" id="KW-0028">Amino-acid biosynthesis</keyword>
<feature type="active site" description="Proton acceptor" evidence="8">
    <location>
        <position position="61"/>
    </location>
</feature>